<dbReference type="Ensembl" id="ENSAPLT00000028570.1">
    <property type="protein sequence ID" value="ENSAPLP00000019517.1"/>
    <property type="gene ID" value="ENSAPLG00000017204.1"/>
</dbReference>
<dbReference type="AlphaFoldDB" id="A0A493T0W8"/>
<feature type="region of interest" description="Disordered" evidence="1">
    <location>
        <begin position="55"/>
        <end position="162"/>
    </location>
</feature>
<reference evidence="2 3" key="1">
    <citation type="submission" date="2017-10" db="EMBL/GenBank/DDBJ databases">
        <title>A new Pekin duck reference genome.</title>
        <authorList>
            <person name="Hou Z.-C."/>
            <person name="Zhou Z.-K."/>
            <person name="Zhu F."/>
            <person name="Hou S.-S."/>
        </authorList>
    </citation>
    <scope>NUCLEOTIDE SEQUENCE [LARGE SCALE GENOMIC DNA]</scope>
</reference>
<evidence type="ECO:0000256" key="1">
    <source>
        <dbReference type="SAM" id="MobiDB-lite"/>
    </source>
</evidence>
<sequence length="293" mass="30894">MLCAAGPASRLPLNHPCCSPIDLAPPPVCRLPPRLAERAATSTLSPLIGSLPPIPAGPAPLRSPSALPIGRRGRLGRRAARGLAARAARQRSEQAAGWGAPVSTSERSGAGPVAAGGPQDAAGSRGGQGRAGPGRAGGGHRHPPSPGATDARSGRRGEQAPPSWMRGVVRMVDKNIYIVQGEINAVVGAIKRNARWSTHTHLDEERDPLLHSFSVLKEVLNNITECSCSRVSAEPEISSKLSSLELQQRPIQVLRTCASSKPLFLPWLWLPASVVLYFSLPGERLLAVSRTLL</sequence>
<protein>
    <submittedName>
        <fullName evidence="2">Uncharacterized protein</fullName>
    </submittedName>
</protein>
<dbReference type="Proteomes" id="UP000016666">
    <property type="component" value="Chromosome 6"/>
</dbReference>
<feature type="compositionally biased region" description="Basic residues" evidence="1">
    <location>
        <begin position="71"/>
        <end position="80"/>
    </location>
</feature>
<accession>A0A493T0W8</accession>
<evidence type="ECO:0000313" key="3">
    <source>
        <dbReference type="Proteomes" id="UP000016666"/>
    </source>
</evidence>
<feature type="compositionally biased region" description="Gly residues" evidence="1">
    <location>
        <begin position="124"/>
        <end position="137"/>
    </location>
</feature>
<reference evidence="2" key="2">
    <citation type="submission" date="2025-08" db="UniProtKB">
        <authorList>
            <consortium name="Ensembl"/>
        </authorList>
    </citation>
    <scope>IDENTIFICATION</scope>
</reference>
<name>A0A493T0W8_ANAPP</name>
<reference evidence="2" key="3">
    <citation type="submission" date="2025-09" db="UniProtKB">
        <authorList>
            <consortium name="Ensembl"/>
        </authorList>
    </citation>
    <scope>IDENTIFICATION</scope>
</reference>
<dbReference type="STRING" id="8840.ENSAPLP00000019517"/>
<proteinExistence type="predicted"/>
<dbReference type="GeneTree" id="ENSGT00940000156925"/>
<keyword evidence="3" id="KW-1185">Reference proteome</keyword>
<evidence type="ECO:0000313" key="2">
    <source>
        <dbReference type="Ensembl" id="ENSAPLP00000019517.1"/>
    </source>
</evidence>
<organism evidence="2 3">
    <name type="scientific">Anas platyrhynchos platyrhynchos</name>
    <name type="common">Northern mallard</name>
    <dbReference type="NCBI Taxonomy" id="8840"/>
    <lineage>
        <taxon>Eukaryota</taxon>
        <taxon>Metazoa</taxon>
        <taxon>Chordata</taxon>
        <taxon>Craniata</taxon>
        <taxon>Vertebrata</taxon>
        <taxon>Euteleostomi</taxon>
        <taxon>Archelosauria</taxon>
        <taxon>Archosauria</taxon>
        <taxon>Dinosauria</taxon>
        <taxon>Saurischia</taxon>
        <taxon>Theropoda</taxon>
        <taxon>Coelurosauria</taxon>
        <taxon>Aves</taxon>
        <taxon>Neognathae</taxon>
        <taxon>Galloanserae</taxon>
        <taxon>Anseriformes</taxon>
        <taxon>Anatidae</taxon>
        <taxon>Anatinae</taxon>
        <taxon>Anas</taxon>
    </lineage>
</organism>